<dbReference type="AlphaFoldDB" id="A0A7K2IN48"/>
<dbReference type="Gene3D" id="3.40.630.30">
    <property type="match status" value="1"/>
</dbReference>
<evidence type="ECO:0000313" key="3">
    <source>
        <dbReference type="EMBL" id="MYR31379.1"/>
    </source>
</evidence>
<dbReference type="Pfam" id="PF14542">
    <property type="entry name" value="Acetyltransf_CG"/>
    <property type="match status" value="1"/>
</dbReference>
<dbReference type="EMBL" id="JAYMRS010000008">
    <property type="protein sequence ID" value="MFB8769981.1"/>
    <property type="molecule type" value="Genomic_DNA"/>
</dbReference>
<dbReference type="InterPro" id="IPR016181">
    <property type="entry name" value="Acyl_CoA_acyltransferase"/>
</dbReference>
<dbReference type="RefSeq" id="WP_017535010.1">
    <property type="nucleotide sequence ID" value="NZ_BAZE01000007.1"/>
</dbReference>
<feature type="domain" description="N-acetyltransferase" evidence="1">
    <location>
        <begin position="7"/>
        <end position="93"/>
    </location>
</feature>
<dbReference type="GO" id="GO:0016746">
    <property type="term" value="F:acyltransferase activity"/>
    <property type="evidence" value="ECO:0007669"/>
    <property type="project" value="UniProtKB-KW"/>
</dbReference>
<accession>A0A7K2IN48</accession>
<dbReference type="EC" id="2.3.1.-" evidence="2"/>
<dbReference type="PROSITE" id="PS51729">
    <property type="entry name" value="GNAT_YJDJ"/>
    <property type="match status" value="1"/>
</dbReference>
<evidence type="ECO:0000313" key="2">
    <source>
        <dbReference type="EMBL" id="MFB8769981.1"/>
    </source>
</evidence>
<gene>
    <name evidence="3" type="ORF">GTW20_03640</name>
    <name evidence="2" type="ORF">VSQ78_19925</name>
</gene>
<evidence type="ECO:0000313" key="4">
    <source>
        <dbReference type="Proteomes" id="UP000467124"/>
    </source>
</evidence>
<proteinExistence type="predicted"/>
<protein>
    <submittedName>
        <fullName evidence="2 3">N-acetyltransferase</fullName>
        <ecNumber evidence="2">2.3.1.-</ecNumber>
    </submittedName>
</protein>
<name>A0A7K2IN48_9ACTN</name>
<dbReference type="EMBL" id="WWHY01000001">
    <property type="protein sequence ID" value="MYR31379.1"/>
    <property type="molecule type" value="Genomic_DNA"/>
</dbReference>
<dbReference type="Proteomes" id="UP001585053">
    <property type="component" value="Unassembled WGS sequence"/>
</dbReference>
<dbReference type="InterPro" id="IPR031165">
    <property type="entry name" value="GNAT_YJDJ"/>
</dbReference>
<keyword evidence="3" id="KW-0808">Transferase</keyword>
<reference evidence="2 5" key="2">
    <citation type="submission" date="2024-01" db="EMBL/GenBank/DDBJ databases">
        <title>Genome mining of biosynthetic gene clusters to explore secondary metabolites of Streptomyces sp.</title>
        <authorList>
            <person name="Baig A."/>
            <person name="Ajitkumar Shintre N."/>
            <person name="Kumar H."/>
            <person name="Anbarasu A."/>
            <person name="Ramaiah S."/>
        </authorList>
    </citation>
    <scope>NUCLEOTIDE SEQUENCE [LARGE SCALE GENOMIC DNA]</scope>
    <source>
        <strain evidence="2 5">A01</strain>
    </source>
</reference>
<dbReference type="SUPFAM" id="SSF55729">
    <property type="entry name" value="Acyl-CoA N-acyltransferases (Nat)"/>
    <property type="match status" value="1"/>
</dbReference>
<dbReference type="InterPro" id="IPR045057">
    <property type="entry name" value="Gcn5-rel_NAT"/>
</dbReference>
<sequence length="108" mass="12179">MTDAQPTVADAGDRYTITDGGEVAGFTRYVDAGNRRIFFHTEIEDRFAGRGLARTLVERALDHTRGLGMRIVPVCPYVHGYVDRHHDFDDALEPVTPEILEIVRTSQY</sequence>
<dbReference type="GeneID" id="91392214"/>
<organism evidence="3 4">
    <name type="scientific">Nocardiopsis alba</name>
    <dbReference type="NCBI Taxonomy" id="53437"/>
    <lineage>
        <taxon>Bacteria</taxon>
        <taxon>Bacillati</taxon>
        <taxon>Actinomycetota</taxon>
        <taxon>Actinomycetes</taxon>
        <taxon>Streptosporangiales</taxon>
        <taxon>Nocardiopsidaceae</taxon>
        <taxon>Nocardiopsis</taxon>
    </lineage>
</organism>
<comment type="caution">
    <text evidence="3">The sequence shown here is derived from an EMBL/GenBank/DDBJ whole genome shotgun (WGS) entry which is preliminary data.</text>
</comment>
<reference evidence="3 4" key="1">
    <citation type="journal article" date="2019" name="Nat. Commun.">
        <title>The antimicrobial potential of Streptomyces from insect microbiomes.</title>
        <authorList>
            <person name="Chevrette M.G."/>
            <person name="Carlson C.M."/>
            <person name="Ortega H.E."/>
            <person name="Thomas C."/>
            <person name="Ananiev G.E."/>
            <person name="Barns K.J."/>
            <person name="Book A.J."/>
            <person name="Cagnazzo J."/>
            <person name="Carlos C."/>
            <person name="Flanigan W."/>
            <person name="Grubbs K.J."/>
            <person name="Horn H.A."/>
            <person name="Hoffmann F.M."/>
            <person name="Klassen J.L."/>
            <person name="Knack J.J."/>
            <person name="Lewin G.R."/>
            <person name="McDonald B.R."/>
            <person name="Muller L."/>
            <person name="Melo W.G.P."/>
            <person name="Pinto-Tomas A.A."/>
            <person name="Schmitz A."/>
            <person name="Wendt-Pienkowski E."/>
            <person name="Wildman S."/>
            <person name="Zhao M."/>
            <person name="Zhang F."/>
            <person name="Bugni T.S."/>
            <person name="Andes D.R."/>
            <person name="Pupo M.T."/>
            <person name="Currie C.R."/>
        </authorList>
    </citation>
    <scope>NUCLEOTIDE SEQUENCE [LARGE SCALE GENOMIC DNA]</scope>
    <source>
        <strain evidence="3 4">SID5840</strain>
    </source>
</reference>
<keyword evidence="5" id="KW-1185">Reference proteome</keyword>
<dbReference type="PANTHER" id="PTHR31435">
    <property type="entry name" value="PROTEIN NATD1"/>
    <property type="match status" value="1"/>
</dbReference>
<evidence type="ECO:0000313" key="5">
    <source>
        <dbReference type="Proteomes" id="UP001585053"/>
    </source>
</evidence>
<dbReference type="PANTHER" id="PTHR31435:SF10">
    <property type="entry name" value="BSR4717 PROTEIN"/>
    <property type="match status" value="1"/>
</dbReference>
<keyword evidence="2" id="KW-0012">Acyltransferase</keyword>
<dbReference type="Proteomes" id="UP000467124">
    <property type="component" value="Unassembled WGS sequence"/>
</dbReference>
<evidence type="ECO:0000259" key="1">
    <source>
        <dbReference type="PROSITE" id="PS51729"/>
    </source>
</evidence>